<sequence>MSGHRVLCCAMVAALVLGANCMDDEMAELAKMLHDNCGEETGVDLSLVDKVNAGADLMPDPKLKCYIKCIMETAGMLTDGEVDVEAVIALLPEDMAKKNGDTLRGCGTQKGADDCDTAFLTQPSVEVDSTSMAASAAAQQSARGAMESRSLLLVLSGAFVVFCITPAWRQISLLEPPPTLVTPTIDTNAFFEDIQDVDAVSQQARLTTPCTTSISLNTAHHSSSQLTQLNAILTQLNARQQGSEQHTQATGTCKRPHDAQTAPHSTPTSGVKRGADDGFVDLVRWIGISAPEKSIQSNKSVRSVRLDSDAEDAQFKKGVAAPASGQSFEDPTLFYKNMTFEFDVRHRGEVGIPSCVKQLMECWDIIRSDITCTHLDKIKLFHESACSVMRHQRCNEYAPFGEYGATASEMLPLLRRQRHGLLDVTPPAATSATTTTSDHHDQHDRATNFFFASSVFDRA</sequence>
<organism evidence="1 2">
    <name type="scientific">Choristoneura fumiferana</name>
    <name type="common">Spruce budworm moth</name>
    <name type="synonym">Archips fumiferana</name>
    <dbReference type="NCBI Taxonomy" id="7141"/>
    <lineage>
        <taxon>Eukaryota</taxon>
        <taxon>Metazoa</taxon>
        <taxon>Ecdysozoa</taxon>
        <taxon>Arthropoda</taxon>
        <taxon>Hexapoda</taxon>
        <taxon>Insecta</taxon>
        <taxon>Pterygota</taxon>
        <taxon>Neoptera</taxon>
        <taxon>Endopterygota</taxon>
        <taxon>Lepidoptera</taxon>
        <taxon>Glossata</taxon>
        <taxon>Ditrysia</taxon>
        <taxon>Tortricoidea</taxon>
        <taxon>Tortricidae</taxon>
        <taxon>Tortricinae</taxon>
        <taxon>Choristoneura</taxon>
    </lineage>
</organism>
<evidence type="ECO:0000313" key="2">
    <source>
        <dbReference type="Proteomes" id="UP001064048"/>
    </source>
</evidence>
<name>A0ACC0JGW2_CHOFU</name>
<protein>
    <submittedName>
        <fullName evidence="1">Uncharacterized protein</fullName>
    </submittedName>
</protein>
<keyword evidence="2" id="KW-1185">Reference proteome</keyword>
<comment type="caution">
    <text evidence="1">The sequence shown here is derived from an EMBL/GenBank/DDBJ whole genome shotgun (WGS) entry which is preliminary data.</text>
</comment>
<dbReference type="EMBL" id="CM046125">
    <property type="protein sequence ID" value="KAI8423371.1"/>
    <property type="molecule type" value="Genomic_DNA"/>
</dbReference>
<dbReference type="Proteomes" id="UP001064048">
    <property type="component" value="Chromosome 25"/>
</dbReference>
<accession>A0ACC0JGW2</accession>
<evidence type="ECO:0000313" key="1">
    <source>
        <dbReference type="EMBL" id="KAI8423371.1"/>
    </source>
</evidence>
<reference evidence="1 2" key="1">
    <citation type="journal article" date="2022" name="Genome Biol. Evol.">
        <title>The Spruce Budworm Genome: Reconstructing the Evolutionary History of Antifreeze Proteins.</title>
        <authorList>
            <person name="Beliveau C."/>
            <person name="Gagne P."/>
            <person name="Picq S."/>
            <person name="Vernygora O."/>
            <person name="Keeling C.I."/>
            <person name="Pinkney K."/>
            <person name="Doucet D."/>
            <person name="Wen F."/>
            <person name="Johnston J.S."/>
            <person name="Maaroufi H."/>
            <person name="Boyle B."/>
            <person name="Laroche J."/>
            <person name="Dewar K."/>
            <person name="Juretic N."/>
            <person name="Blackburn G."/>
            <person name="Nisole A."/>
            <person name="Brunet B."/>
            <person name="Brandao M."/>
            <person name="Lumley L."/>
            <person name="Duan J."/>
            <person name="Quan G."/>
            <person name="Lucarotti C.J."/>
            <person name="Roe A.D."/>
            <person name="Sperling F.A.H."/>
            <person name="Levesque R.C."/>
            <person name="Cusson M."/>
        </authorList>
    </citation>
    <scope>NUCLEOTIDE SEQUENCE [LARGE SCALE GENOMIC DNA]</scope>
    <source>
        <strain evidence="1">Glfc:IPQL:Cfum</strain>
    </source>
</reference>
<gene>
    <name evidence="1" type="ORF">MSG28_014372</name>
</gene>
<proteinExistence type="predicted"/>